<comment type="caution">
    <text evidence="2">The sequence shown here is derived from an EMBL/GenBank/DDBJ whole genome shotgun (WGS) entry which is preliminary data.</text>
</comment>
<dbReference type="GO" id="GO:0016757">
    <property type="term" value="F:glycosyltransferase activity"/>
    <property type="evidence" value="ECO:0007669"/>
    <property type="project" value="InterPro"/>
</dbReference>
<protein>
    <submittedName>
        <fullName evidence="2">Glycosyltransferase family 61 protein</fullName>
    </submittedName>
</protein>
<proteinExistence type="predicted"/>
<dbReference type="AlphaFoldDB" id="A0A930VSY7"/>
<dbReference type="RefSeq" id="WP_194698235.1">
    <property type="nucleotide sequence ID" value="NZ_JADKPO010000038.1"/>
</dbReference>
<feature type="domain" description="Glycosyltransferase 61 catalytic" evidence="1">
    <location>
        <begin position="293"/>
        <end position="465"/>
    </location>
</feature>
<dbReference type="InterPro" id="IPR049625">
    <property type="entry name" value="Glyco_transf_61_cat"/>
</dbReference>
<dbReference type="EMBL" id="JADKPO010000038">
    <property type="protein sequence ID" value="MBF4770092.1"/>
    <property type="molecule type" value="Genomic_DNA"/>
</dbReference>
<gene>
    <name evidence="2" type="ORF">ISU10_20150</name>
</gene>
<keyword evidence="3" id="KW-1185">Reference proteome</keyword>
<evidence type="ECO:0000313" key="3">
    <source>
        <dbReference type="Proteomes" id="UP000660668"/>
    </source>
</evidence>
<organism evidence="2 3">
    <name type="scientific">Nocardioides agariphilus</name>
    <dbReference type="NCBI Taxonomy" id="433664"/>
    <lineage>
        <taxon>Bacteria</taxon>
        <taxon>Bacillati</taxon>
        <taxon>Actinomycetota</taxon>
        <taxon>Actinomycetes</taxon>
        <taxon>Propionibacteriales</taxon>
        <taxon>Nocardioidaceae</taxon>
        <taxon>Nocardioides</taxon>
    </lineage>
</organism>
<dbReference type="Pfam" id="PF04577">
    <property type="entry name" value="Glyco_transf_61"/>
    <property type="match status" value="1"/>
</dbReference>
<name>A0A930VSY7_9ACTN</name>
<dbReference type="Proteomes" id="UP000660668">
    <property type="component" value="Unassembled WGS sequence"/>
</dbReference>
<evidence type="ECO:0000259" key="1">
    <source>
        <dbReference type="Pfam" id="PF04577"/>
    </source>
</evidence>
<evidence type="ECO:0000313" key="2">
    <source>
        <dbReference type="EMBL" id="MBF4770092.1"/>
    </source>
</evidence>
<sequence>MGSPTTPVDIARAAVAGVRSPAVAVVARGAHPDLVARLGQALPDAIVSAFDLDEEMSSVHLALTAGRPWDLVLDVAGGKGAARRWPNLLHHVRCGGQVAVRVPDEATQLGASLAEIRAAQQAGAAAPTPGRDLRDNAERDLAALAASTHDVHVSDGWLRATSDVETLAKVPEEDGDRFLAARPEAGRTLTTIPGLRFSSRCAVRSSAPIDLPAAYDAPAMSLREYADAICLGRQAAYGDGFVLPESYRHPFKRRLRNVAFAEWAPRFVLRPEAPSAALEGPAYLLDTYVRGHFGHALTDQLGHFWGWRAALELHPDLSALIFAEPGEDLAGWEYDLLAAGGVEASRVVVAHEPTRVRLLVASSPMFGMPAYVHPAIATTYAQIGTSLASRATSQTPAPVRIFCSRRPGKRNCHNAQEVEALFEAYGFTVVFPEDHSLPDQVRMVREADVIAGFAGSGMFQIAFAGGPKHVVLVGSESYTASNEYLISSVLGHRLDLVLCRPDVPKRESGGFSVEWYQSDFTYDDAREGVFLREVLAGL</sequence>
<reference evidence="2" key="1">
    <citation type="submission" date="2020-11" db="EMBL/GenBank/DDBJ databases">
        <title>Nocardioides cynanchi sp. nov., isolated from soil of rhizosphere of Cynanchum wilfordii.</title>
        <authorList>
            <person name="Lee J.-S."/>
            <person name="Suh M.K."/>
            <person name="Kim J.-S."/>
        </authorList>
    </citation>
    <scope>NUCLEOTIDE SEQUENCE</scope>
    <source>
        <strain evidence="2">KCTC 19276</strain>
    </source>
</reference>
<accession>A0A930VSY7</accession>